<evidence type="ECO:0000313" key="6">
    <source>
        <dbReference type="Proteomes" id="UP000694915"/>
    </source>
</evidence>
<keyword evidence="3 5" id="KW-1133">Transmembrane helix</keyword>
<dbReference type="Pfam" id="PF00083">
    <property type="entry name" value="Sugar_tr"/>
    <property type="match status" value="1"/>
</dbReference>
<keyword evidence="4 5" id="KW-0472">Membrane</keyword>
<organism evidence="6 7">
    <name type="scientific">Microtus ochrogaster</name>
    <name type="common">Prairie vole</name>
    <dbReference type="NCBI Taxonomy" id="79684"/>
    <lineage>
        <taxon>Eukaryota</taxon>
        <taxon>Metazoa</taxon>
        <taxon>Chordata</taxon>
        <taxon>Craniata</taxon>
        <taxon>Vertebrata</taxon>
        <taxon>Euteleostomi</taxon>
        <taxon>Mammalia</taxon>
        <taxon>Eutheria</taxon>
        <taxon>Euarchontoglires</taxon>
        <taxon>Glires</taxon>
        <taxon>Rodentia</taxon>
        <taxon>Myomorpha</taxon>
        <taxon>Muroidea</taxon>
        <taxon>Cricetidae</taxon>
        <taxon>Arvicolinae</taxon>
        <taxon>Microtus</taxon>
    </lineage>
</organism>
<keyword evidence="2 5" id="KW-0812">Transmembrane</keyword>
<keyword evidence="6" id="KW-1185">Reference proteome</keyword>
<evidence type="ECO:0000256" key="1">
    <source>
        <dbReference type="ARBA" id="ARBA00004141"/>
    </source>
</evidence>
<accession>A0ABM0KSG9</accession>
<sequence length="445" mass="48051">MAFPELLDRVGGLGRFQVLQIVALVTPILWVTSQNMLENFSAAVPRHRCWVPLLDNNTAQASVSGDFGPSALLTISIPPGPALQPHPCRRFRQPQWQLMEPNTTATNWSDADTEPCGDGWVYDHSTFTSTIVTTWDLVCDSQALRPMAQSIYLAGILVGAAVCGHASDRWLPESARWLLTVGKLDQGLQELQRVAAINKKKAEGDTLTIEVLRSAMQEEASGDQTRARLGTLLHTPGLRLRTFISMLCWFAFGFTFYGLALNLQGLGSNIFLLQVLVGVVDFPVKIGSLLLLDRLGRRLCQASSLVLPGLSILANILVPHEMGVLRSSLAVLGLGSLGAAFTCATILSSELFPTVLRMTAVGLGQVAARGGAILGPLVPLLGVYGPWLPLLVYGVVSVLSGLAALLLPETKNLPLPDTIQDIQKQSVKKVTHDRAGQSILRSTWL</sequence>
<gene>
    <name evidence="7" type="primary">Slc22a12</name>
</gene>
<dbReference type="InterPro" id="IPR005828">
    <property type="entry name" value="MFS_sugar_transport-like"/>
</dbReference>
<protein>
    <submittedName>
        <fullName evidence="7">Solute carrier family 22 member 12 isoform X3</fullName>
    </submittedName>
</protein>
<dbReference type="GeneID" id="101979473"/>
<dbReference type="PANTHER" id="PTHR24064">
    <property type="entry name" value="SOLUTE CARRIER FAMILY 22 MEMBER"/>
    <property type="match status" value="1"/>
</dbReference>
<name>A0ABM0KSG9_MICOH</name>
<dbReference type="InterPro" id="IPR036259">
    <property type="entry name" value="MFS_trans_sf"/>
</dbReference>
<evidence type="ECO:0000256" key="3">
    <source>
        <dbReference type="ARBA" id="ARBA00022989"/>
    </source>
</evidence>
<feature type="transmembrane region" description="Helical" evidence="5">
    <location>
        <begin position="324"/>
        <end position="347"/>
    </location>
</feature>
<comment type="subcellular location">
    <subcellularLocation>
        <location evidence="1">Membrane</location>
        <topology evidence="1">Multi-pass membrane protein</topology>
    </subcellularLocation>
</comment>
<dbReference type="Proteomes" id="UP000694915">
    <property type="component" value="Chromosome 8"/>
</dbReference>
<evidence type="ECO:0000256" key="4">
    <source>
        <dbReference type="ARBA" id="ARBA00023136"/>
    </source>
</evidence>
<feature type="transmembrane region" description="Helical" evidence="5">
    <location>
        <begin position="238"/>
        <end position="259"/>
    </location>
</feature>
<proteinExistence type="predicted"/>
<dbReference type="SUPFAM" id="SSF103473">
    <property type="entry name" value="MFS general substrate transporter"/>
    <property type="match status" value="1"/>
</dbReference>
<dbReference type="Gene3D" id="1.20.1250.20">
    <property type="entry name" value="MFS general substrate transporter like domains"/>
    <property type="match status" value="1"/>
</dbReference>
<feature type="transmembrane region" description="Helical" evidence="5">
    <location>
        <begin position="12"/>
        <end position="31"/>
    </location>
</feature>
<dbReference type="InterPro" id="IPR005829">
    <property type="entry name" value="Sugar_transporter_CS"/>
</dbReference>
<dbReference type="PROSITE" id="PS00216">
    <property type="entry name" value="SUGAR_TRANSPORT_1"/>
    <property type="match status" value="1"/>
</dbReference>
<feature type="transmembrane region" description="Helical" evidence="5">
    <location>
        <begin position="387"/>
        <end position="407"/>
    </location>
</feature>
<reference evidence="7" key="1">
    <citation type="submission" date="2025-08" db="UniProtKB">
        <authorList>
            <consortium name="RefSeq"/>
        </authorList>
    </citation>
    <scope>IDENTIFICATION</scope>
</reference>
<evidence type="ECO:0000313" key="7">
    <source>
        <dbReference type="RefSeq" id="XP_005351881.1"/>
    </source>
</evidence>
<evidence type="ECO:0000256" key="2">
    <source>
        <dbReference type="ARBA" id="ARBA00022692"/>
    </source>
</evidence>
<evidence type="ECO:0000256" key="5">
    <source>
        <dbReference type="SAM" id="Phobius"/>
    </source>
</evidence>
<feature type="transmembrane region" description="Helical" evidence="5">
    <location>
        <begin position="271"/>
        <end position="292"/>
    </location>
</feature>
<dbReference type="RefSeq" id="XP_005351881.1">
    <property type="nucleotide sequence ID" value="XM_005351824.1"/>
</dbReference>
<feature type="transmembrane region" description="Helical" evidence="5">
    <location>
        <begin position="359"/>
        <end position="381"/>
    </location>
</feature>